<dbReference type="EMBL" id="BOON01000005">
    <property type="protein sequence ID" value="GII20976.1"/>
    <property type="molecule type" value="Genomic_DNA"/>
</dbReference>
<evidence type="ECO:0008006" key="3">
    <source>
        <dbReference type="Google" id="ProtNLM"/>
    </source>
</evidence>
<sequence length="55" mass="6186">MYEAGRAVLMYDCLVGEPADVIRVVEYLDVEGGLIRRIRQVYDVAALHRLVPPNA</sequence>
<evidence type="ECO:0000313" key="1">
    <source>
        <dbReference type="EMBL" id="GII20976.1"/>
    </source>
</evidence>
<protein>
    <recommendedName>
        <fullName evidence="3">SnoaL-like domain-containing protein</fullName>
    </recommendedName>
</protein>
<keyword evidence="2" id="KW-1185">Reference proteome</keyword>
<accession>A0A8J3WYW8</accession>
<dbReference type="Proteomes" id="UP000599074">
    <property type="component" value="Unassembled WGS sequence"/>
</dbReference>
<gene>
    <name evidence="1" type="ORF">Pme01_05730</name>
</gene>
<reference evidence="1" key="1">
    <citation type="submission" date="2021-01" db="EMBL/GenBank/DDBJ databases">
        <title>Whole genome shotgun sequence of Planosporangium mesophilum NBRC 109066.</title>
        <authorList>
            <person name="Komaki H."/>
            <person name="Tamura T."/>
        </authorList>
    </citation>
    <scope>NUCLEOTIDE SEQUENCE</scope>
    <source>
        <strain evidence="1">NBRC 109066</strain>
    </source>
</reference>
<organism evidence="1 2">
    <name type="scientific">Planosporangium mesophilum</name>
    <dbReference type="NCBI Taxonomy" id="689768"/>
    <lineage>
        <taxon>Bacteria</taxon>
        <taxon>Bacillati</taxon>
        <taxon>Actinomycetota</taxon>
        <taxon>Actinomycetes</taxon>
        <taxon>Micromonosporales</taxon>
        <taxon>Micromonosporaceae</taxon>
        <taxon>Planosporangium</taxon>
    </lineage>
</organism>
<name>A0A8J3WYW8_9ACTN</name>
<comment type="caution">
    <text evidence="1">The sequence shown here is derived from an EMBL/GenBank/DDBJ whole genome shotgun (WGS) entry which is preliminary data.</text>
</comment>
<dbReference type="Gene3D" id="3.10.450.50">
    <property type="match status" value="1"/>
</dbReference>
<evidence type="ECO:0000313" key="2">
    <source>
        <dbReference type="Proteomes" id="UP000599074"/>
    </source>
</evidence>
<proteinExistence type="predicted"/>
<dbReference type="AlphaFoldDB" id="A0A8J3WYW8"/>